<dbReference type="Pfam" id="PF00168">
    <property type="entry name" value="C2"/>
    <property type="match status" value="1"/>
</dbReference>
<dbReference type="PROSITE" id="PS50003">
    <property type="entry name" value="PH_DOMAIN"/>
    <property type="match status" value="1"/>
</dbReference>
<dbReference type="GO" id="GO:0005737">
    <property type="term" value="C:cytoplasm"/>
    <property type="evidence" value="ECO:0007669"/>
    <property type="project" value="UniProtKB-SubCell"/>
</dbReference>
<keyword evidence="5" id="KW-0443">Lipid metabolism</keyword>
<comment type="catalytic activity">
    <reaction evidence="5">
        <text>a 1,2-diacyl-sn-glycero-3-phospho-(1D-myo-inositol-4,5-bisphosphate) + H2O = 1D-myo-inositol 1,4,5-trisphosphate + a 1,2-diacyl-sn-glycerol + H(+)</text>
        <dbReference type="Rhea" id="RHEA:33179"/>
        <dbReference type="ChEBI" id="CHEBI:15377"/>
        <dbReference type="ChEBI" id="CHEBI:15378"/>
        <dbReference type="ChEBI" id="CHEBI:17815"/>
        <dbReference type="ChEBI" id="CHEBI:58456"/>
        <dbReference type="ChEBI" id="CHEBI:203600"/>
        <dbReference type="EC" id="3.1.4.11"/>
    </reaction>
</comment>
<evidence type="ECO:0000256" key="1">
    <source>
        <dbReference type="ARBA" id="ARBA00004496"/>
    </source>
</evidence>
<dbReference type="InterPro" id="IPR001849">
    <property type="entry name" value="PH_domain"/>
</dbReference>
<dbReference type="CDD" id="cd00275">
    <property type="entry name" value="C2_PLC_like"/>
    <property type="match status" value="1"/>
</dbReference>
<dbReference type="FunFam" id="3.20.20.190:FF:000001">
    <property type="entry name" value="Phosphoinositide phospholipase C"/>
    <property type="match status" value="1"/>
</dbReference>
<dbReference type="Pfam" id="PF00388">
    <property type="entry name" value="PI-PLC-X"/>
    <property type="match status" value="1"/>
</dbReference>
<keyword evidence="5" id="KW-0378">Hydrolase</keyword>
<gene>
    <name evidence="10" type="ORF">PODLI_1B010984</name>
</gene>
<dbReference type="GO" id="GO:0051209">
    <property type="term" value="P:release of sequestered calcium ion into cytosol"/>
    <property type="evidence" value="ECO:0007669"/>
    <property type="project" value="TreeGrafter"/>
</dbReference>
<dbReference type="InterPro" id="IPR000909">
    <property type="entry name" value="PLipase_C_PInositol-sp_X_dom"/>
</dbReference>
<evidence type="ECO:0000259" key="7">
    <source>
        <dbReference type="PROSITE" id="PS50003"/>
    </source>
</evidence>
<feature type="domain" description="PI-PLC Y-box" evidence="9">
    <location>
        <begin position="674"/>
        <end position="790"/>
    </location>
</feature>
<feature type="compositionally biased region" description="Low complexity" evidence="6">
    <location>
        <begin position="44"/>
        <end position="101"/>
    </location>
</feature>
<feature type="compositionally biased region" description="Low complexity" evidence="6">
    <location>
        <begin position="122"/>
        <end position="131"/>
    </location>
</feature>
<dbReference type="GO" id="GO:0032228">
    <property type="term" value="P:regulation of synaptic transmission, GABAergic"/>
    <property type="evidence" value="ECO:0007669"/>
    <property type="project" value="TreeGrafter"/>
</dbReference>
<evidence type="ECO:0000259" key="9">
    <source>
        <dbReference type="PROSITE" id="PS50008"/>
    </source>
</evidence>
<dbReference type="InterPro" id="IPR000008">
    <property type="entry name" value="C2_dom"/>
</dbReference>
<dbReference type="AlphaFoldDB" id="A0AA35NSB4"/>
<dbReference type="SUPFAM" id="SSF51695">
    <property type="entry name" value="PLC-like phosphodiesterases"/>
    <property type="match status" value="1"/>
</dbReference>
<accession>A0AA35NSB4</accession>
<dbReference type="Pfam" id="PF00387">
    <property type="entry name" value="PI-PLC-Y"/>
    <property type="match status" value="1"/>
</dbReference>
<evidence type="ECO:0000256" key="6">
    <source>
        <dbReference type="SAM" id="MobiDB-lite"/>
    </source>
</evidence>
<dbReference type="GO" id="GO:0007214">
    <property type="term" value="P:gamma-aminobutyric acid signaling pathway"/>
    <property type="evidence" value="ECO:0007669"/>
    <property type="project" value="TreeGrafter"/>
</dbReference>
<keyword evidence="2" id="KW-0963">Cytoplasm</keyword>
<dbReference type="GO" id="GO:0046488">
    <property type="term" value="P:phosphatidylinositol metabolic process"/>
    <property type="evidence" value="ECO:0007669"/>
    <property type="project" value="TreeGrafter"/>
</dbReference>
<dbReference type="SUPFAM" id="SSF50729">
    <property type="entry name" value="PH domain-like"/>
    <property type="match status" value="1"/>
</dbReference>
<keyword evidence="5" id="KW-0442">Lipid degradation</keyword>
<dbReference type="PANTHER" id="PTHR10336">
    <property type="entry name" value="PHOSPHOINOSITIDE-SPECIFIC PHOSPHOLIPASE C FAMILY PROTEIN"/>
    <property type="match status" value="1"/>
</dbReference>
<dbReference type="Gene3D" id="3.20.20.190">
    <property type="entry name" value="Phosphatidylinositol (PI) phosphodiesterase"/>
    <property type="match status" value="1"/>
</dbReference>
<dbReference type="Gene3D" id="1.10.238.10">
    <property type="entry name" value="EF-hand"/>
    <property type="match status" value="1"/>
</dbReference>
<dbReference type="FunFam" id="2.60.40.150:FF:000017">
    <property type="entry name" value="Phosphoinositide phospholipase C"/>
    <property type="match status" value="1"/>
</dbReference>
<protein>
    <recommendedName>
        <fullName evidence="5">Phosphoinositide phospholipase C</fullName>
        <ecNumber evidence="5">3.1.4.11</ecNumber>
    </recommendedName>
</protein>
<feature type="region of interest" description="Disordered" evidence="6">
    <location>
        <begin position="13"/>
        <end position="131"/>
    </location>
</feature>
<feature type="compositionally biased region" description="Polar residues" evidence="6">
    <location>
        <begin position="102"/>
        <end position="111"/>
    </location>
</feature>
<dbReference type="InterPro" id="IPR017946">
    <property type="entry name" value="PLC-like_Pdiesterase_TIM-brl"/>
</dbReference>
<evidence type="ECO:0000256" key="4">
    <source>
        <dbReference type="ARBA" id="ARBA00023224"/>
    </source>
</evidence>
<evidence type="ECO:0000256" key="5">
    <source>
        <dbReference type="RuleBase" id="RU361133"/>
    </source>
</evidence>
<dbReference type="InterPro" id="IPR001711">
    <property type="entry name" value="PLipase_C_Pinositol-sp_Y"/>
</dbReference>
<evidence type="ECO:0000256" key="2">
    <source>
        <dbReference type="ARBA" id="ARBA00022490"/>
    </source>
</evidence>
<feature type="region of interest" description="Disordered" evidence="6">
    <location>
        <begin position="169"/>
        <end position="190"/>
    </location>
</feature>
<dbReference type="PROSITE" id="PS50004">
    <property type="entry name" value="C2"/>
    <property type="match status" value="1"/>
</dbReference>
<dbReference type="InterPro" id="IPR015359">
    <property type="entry name" value="PLC_EF-hand-like"/>
</dbReference>
<organism evidence="10 11">
    <name type="scientific">Podarcis lilfordi</name>
    <name type="common">Lilford's wall lizard</name>
    <dbReference type="NCBI Taxonomy" id="74358"/>
    <lineage>
        <taxon>Eukaryota</taxon>
        <taxon>Metazoa</taxon>
        <taxon>Chordata</taxon>
        <taxon>Craniata</taxon>
        <taxon>Vertebrata</taxon>
        <taxon>Euteleostomi</taxon>
        <taxon>Lepidosauria</taxon>
        <taxon>Squamata</taxon>
        <taxon>Bifurcata</taxon>
        <taxon>Unidentata</taxon>
        <taxon>Episquamata</taxon>
        <taxon>Laterata</taxon>
        <taxon>Lacertibaenia</taxon>
        <taxon>Lacertidae</taxon>
        <taxon>Podarcis</taxon>
    </lineage>
</organism>
<evidence type="ECO:0000259" key="8">
    <source>
        <dbReference type="PROSITE" id="PS50004"/>
    </source>
</evidence>
<proteinExistence type="predicted"/>
<dbReference type="SMART" id="SM00148">
    <property type="entry name" value="PLCXc"/>
    <property type="match status" value="1"/>
</dbReference>
<dbReference type="GO" id="GO:0016042">
    <property type="term" value="P:lipid catabolic process"/>
    <property type="evidence" value="ECO:0007669"/>
    <property type="project" value="UniProtKB-KW"/>
</dbReference>
<dbReference type="Pfam" id="PF16457">
    <property type="entry name" value="PH_12"/>
    <property type="match status" value="1"/>
</dbReference>
<dbReference type="GO" id="GO:0048015">
    <property type="term" value="P:phosphatidylinositol-mediated signaling"/>
    <property type="evidence" value="ECO:0007669"/>
    <property type="project" value="TreeGrafter"/>
</dbReference>
<dbReference type="Gene3D" id="2.30.29.30">
    <property type="entry name" value="Pleckstrin-homology domain (PH domain)/Phosphotyrosine-binding domain (PTB)"/>
    <property type="match status" value="1"/>
</dbReference>
<dbReference type="CDD" id="cd13364">
    <property type="entry name" value="PH_PLC_eta"/>
    <property type="match status" value="1"/>
</dbReference>
<dbReference type="InterPro" id="IPR001192">
    <property type="entry name" value="PI-PLC_fam"/>
</dbReference>
<dbReference type="CDD" id="cd08597">
    <property type="entry name" value="PI-PLCc_PRIP_metazoa"/>
    <property type="match status" value="1"/>
</dbReference>
<dbReference type="SUPFAM" id="SSF49562">
    <property type="entry name" value="C2 domain (Calcium/lipid-binding domain, CaLB)"/>
    <property type="match status" value="1"/>
</dbReference>
<dbReference type="PRINTS" id="PR00390">
    <property type="entry name" value="PHPHLIPASEC"/>
</dbReference>
<keyword evidence="4" id="KW-0807">Transducer</keyword>
<dbReference type="CDD" id="cd16222">
    <property type="entry name" value="EFh_PRIP1"/>
    <property type="match status" value="1"/>
</dbReference>
<comment type="subcellular location">
    <subcellularLocation>
        <location evidence="1">Cytoplasm</location>
    </subcellularLocation>
</comment>
<keyword evidence="11" id="KW-1185">Reference proteome</keyword>
<dbReference type="SMART" id="SM00239">
    <property type="entry name" value="C2"/>
    <property type="match status" value="1"/>
</dbReference>
<sequence>MLSPLKALTACIHSSSSSSQSVDSSTPSEGPSSQSVAEGTSSQSIAATTLSGATSSLSAAVLPPSGGSSSQSVAACSQSQNSLTQSVAVPASSGGASSQSVTAHTQSQDSLPQPVATPTPPGGSATPSLAASAASYGGTSSQFLTVPSTYGNTPSQFLTLPAEGVSLEKEDPANQKCGRKKTVSFSSMPSEKKISSANDCISFMQAGCELKKVRPNSRIYNRFFTLDTDSQALRWEPSKKDPDKAKLEISAVKEVRLGKNTETFRNNGLADQISEDCAFSIIHGENYESLDLVANSADVTNIWVSGLRYLVSRAKQCLDLIEGSQDTPRFAWLKSVFEAADVDGNGIMLEDTAVELIKRLNPALKESKIRLKFKEIQRSKEKLTTRVTKEEFCEAYIELCTRPEVYFLLVQISKNKEYLDVNDLMLFLEAEQGVAQATEEMCLDIIQRYEFSEEGRLQGFLAIDGFTQYLLSPECDIFDPAHKNVVQDMTQPLSHYYINSSHNTYLIEDQVRGPADINGYVRALKMSCRCIELDVCDGPDKEPIICNRNSMTSPLSFQCVIEVINKFAFVSSQYPLILCLGNYCSIQQQKVMVEQMKKIFKNRLYTDMPPQSEAYLPSPEKLKMKIIIKGKKLPDGEDLLEGEVSDEDEEAEISRRMSEVSVETPKMTWLCKELFDLVSVCRAVRFKDFEHSMKSQNYWEICSFSEADASRIANECPENFVNYNKKFLSRIYPSAMRIDSSNLNPQDFWNCGCQIVAMNYQTPGPMMDLHTGWFLQNGGCGYVLRPSVMREEVSYFSANTKGIVPGASPQVLHVKIISGQNFPKPKGACAKGDVIDPYVFLEVHGIPADCTEQRTKTVQQNSDNPIFDESFEFEINLPELAMIRFVVLDDDYIGDEFIGQCAIPLECIQPGYRHIPLRSFVGDLMEHVTLFVHIAITNRSGGGKAQKRSLTARIGMKTRDYTMLRNTSLKIVDDIFKPAIHPLREATDMRENMQNAIVSLKELCGLPPITNLKQCILTLSSRLMNSENVPSVALCMKDNFPYLEPLGTLTDVQKKVLAAYDLMIQESRFLIETSDAVYDKIVQCQKAGMELHEELHDLGTKEGLKGRKLSKAIESFAWDITVLKGQGDLLKNAKNEAIENMKQVQLACLSCGLSRTGILDAKSKRCLEAIEEKETGDENGRL</sequence>
<feature type="domain" description="C2" evidence="8">
    <location>
        <begin position="790"/>
        <end position="919"/>
    </location>
</feature>
<dbReference type="FunFam" id="2.30.29.30:FF:000025">
    <property type="entry name" value="Phosphoinositide phospholipase C"/>
    <property type="match status" value="1"/>
</dbReference>
<dbReference type="GO" id="GO:0004435">
    <property type="term" value="F:phosphatidylinositol-4,5-bisphosphate phospholipase C activity"/>
    <property type="evidence" value="ECO:0007669"/>
    <property type="project" value="UniProtKB-EC"/>
</dbReference>
<dbReference type="InterPro" id="IPR011992">
    <property type="entry name" value="EF-hand-dom_pair"/>
</dbReference>
<dbReference type="EMBL" id="OX395126">
    <property type="protein sequence ID" value="CAI5761996.1"/>
    <property type="molecule type" value="Genomic_DNA"/>
</dbReference>
<dbReference type="FunFam" id="1.10.238.10:FF:000005">
    <property type="entry name" value="Phosphoinositide phospholipase C"/>
    <property type="match status" value="1"/>
</dbReference>
<dbReference type="Pfam" id="PF09279">
    <property type="entry name" value="EF-hand_like"/>
    <property type="match status" value="1"/>
</dbReference>
<name>A0AA35NSB4_9SAUR</name>
<dbReference type="SMART" id="SM00149">
    <property type="entry name" value="PLCYc"/>
    <property type="match status" value="1"/>
</dbReference>
<dbReference type="InterPro" id="IPR035892">
    <property type="entry name" value="C2_domain_sf"/>
</dbReference>
<keyword evidence="3" id="KW-0597">Phosphoprotein</keyword>
<evidence type="ECO:0000313" key="10">
    <source>
        <dbReference type="EMBL" id="CAI5761996.1"/>
    </source>
</evidence>
<dbReference type="InterPro" id="IPR011993">
    <property type="entry name" value="PH-like_dom_sf"/>
</dbReference>
<dbReference type="Gene3D" id="2.60.40.150">
    <property type="entry name" value="C2 domain"/>
    <property type="match status" value="1"/>
</dbReference>
<dbReference type="Proteomes" id="UP001178461">
    <property type="component" value="Chromosome 1"/>
</dbReference>
<dbReference type="SUPFAM" id="SSF47473">
    <property type="entry name" value="EF-hand"/>
    <property type="match status" value="1"/>
</dbReference>
<feature type="compositionally biased region" description="Low complexity" evidence="6">
    <location>
        <begin position="14"/>
        <end position="35"/>
    </location>
</feature>
<dbReference type="EC" id="3.1.4.11" evidence="5"/>
<evidence type="ECO:0000256" key="3">
    <source>
        <dbReference type="ARBA" id="ARBA00022553"/>
    </source>
</evidence>
<evidence type="ECO:0000313" key="11">
    <source>
        <dbReference type="Proteomes" id="UP001178461"/>
    </source>
</evidence>
<dbReference type="PANTHER" id="PTHR10336:SF102">
    <property type="entry name" value="INACTIVE PHOSPHOLIPASE C-LIKE PROTEIN 1"/>
    <property type="match status" value="1"/>
</dbReference>
<dbReference type="PROSITE" id="PS50007">
    <property type="entry name" value="PIPLC_X_DOMAIN"/>
    <property type="match status" value="1"/>
</dbReference>
<dbReference type="PROSITE" id="PS50008">
    <property type="entry name" value="PIPLC_Y_DOMAIN"/>
    <property type="match status" value="1"/>
</dbReference>
<reference evidence="10" key="1">
    <citation type="submission" date="2022-12" db="EMBL/GenBank/DDBJ databases">
        <authorList>
            <person name="Alioto T."/>
            <person name="Alioto T."/>
            <person name="Gomez Garrido J."/>
        </authorList>
    </citation>
    <scope>NUCLEOTIDE SEQUENCE</scope>
</reference>
<feature type="domain" description="PH" evidence="7">
    <location>
        <begin position="202"/>
        <end position="312"/>
    </location>
</feature>